<dbReference type="OrthoDB" id="26525at2759"/>
<reference evidence="2 3" key="2">
    <citation type="submission" date="2018-11" db="EMBL/GenBank/DDBJ databases">
        <authorList>
            <consortium name="Pathogen Informatics"/>
        </authorList>
    </citation>
    <scope>NUCLEOTIDE SEQUENCE [LARGE SCALE GENOMIC DNA]</scope>
</reference>
<dbReference type="Proteomes" id="UP000274504">
    <property type="component" value="Unassembled WGS sequence"/>
</dbReference>
<gene>
    <name evidence="2" type="ORF">HDID_LOCUS8799</name>
</gene>
<evidence type="ECO:0000313" key="2">
    <source>
        <dbReference type="EMBL" id="VDL61117.1"/>
    </source>
</evidence>
<dbReference type="SUPFAM" id="SSF47473">
    <property type="entry name" value="EF-hand"/>
    <property type="match status" value="1"/>
</dbReference>
<dbReference type="WBParaSite" id="HDID_0000880101-mRNA-1">
    <property type="protein sequence ID" value="HDID_0000880101-mRNA-1"/>
    <property type="gene ID" value="HDID_0000880101"/>
</dbReference>
<dbReference type="EMBL" id="UYSG01011146">
    <property type="protein sequence ID" value="VDL61117.1"/>
    <property type="molecule type" value="Genomic_DNA"/>
</dbReference>
<organism evidence="4">
    <name type="scientific">Hymenolepis diminuta</name>
    <name type="common">Rat tapeworm</name>
    <dbReference type="NCBI Taxonomy" id="6216"/>
    <lineage>
        <taxon>Eukaryota</taxon>
        <taxon>Metazoa</taxon>
        <taxon>Spiralia</taxon>
        <taxon>Lophotrochozoa</taxon>
        <taxon>Platyhelminthes</taxon>
        <taxon>Cestoda</taxon>
        <taxon>Eucestoda</taxon>
        <taxon>Cyclophyllidea</taxon>
        <taxon>Hymenolepididae</taxon>
        <taxon>Hymenolepis</taxon>
    </lineage>
</organism>
<sequence length="80" mass="9559">MDFTLLDGRNYSMNWIVEVAELKHFPRESSMKSLVPVLDDWNADYDINQDRKLNYKEFLGFIIDLDELAESIFINYEFCI</sequence>
<dbReference type="PROSITE" id="PS00018">
    <property type="entry name" value="EF_HAND_1"/>
    <property type="match status" value="1"/>
</dbReference>
<keyword evidence="1" id="KW-0106">Calcium</keyword>
<protein>
    <submittedName>
        <fullName evidence="4">EF-hand domain-containing protein</fullName>
    </submittedName>
</protein>
<reference evidence="4" key="1">
    <citation type="submission" date="2017-02" db="UniProtKB">
        <authorList>
            <consortium name="WormBaseParasite"/>
        </authorList>
    </citation>
    <scope>IDENTIFICATION</scope>
</reference>
<accession>A0A0R3STQ1</accession>
<evidence type="ECO:0000313" key="3">
    <source>
        <dbReference type="Proteomes" id="UP000274504"/>
    </source>
</evidence>
<dbReference type="AlphaFoldDB" id="A0A0R3STQ1"/>
<dbReference type="InterPro" id="IPR018247">
    <property type="entry name" value="EF_Hand_1_Ca_BS"/>
</dbReference>
<name>A0A0R3STQ1_HYMDI</name>
<proteinExistence type="predicted"/>
<evidence type="ECO:0000313" key="4">
    <source>
        <dbReference type="WBParaSite" id="HDID_0000880101-mRNA-1"/>
    </source>
</evidence>
<evidence type="ECO:0000256" key="1">
    <source>
        <dbReference type="ARBA" id="ARBA00022837"/>
    </source>
</evidence>
<dbReference type="InterPro" id="IPR011992">
    <property type="entry name" value="EF-hand-dom_pair"/>
</dbReference>